<dbReference type="Proteomes" id="UP000601435">
    <property type="component" value="Unassembled WGS sequence"/>
</dbReference>
<dbReference type="InterPro" id="IPR038508">
    <property type="entry name" value="ArfGAP_dom_sf"/>
</dbReference>
<accession>A0A812MNU1</accession>
<dbReference type="PANTHER" id="PTHR45705:SF1">
    <property type="entry name" value="FI20236P1"/>
    <property type="match status" value="1"/>
</dbReference>
<organism evidence="8 9">
    <name type="scientific">Symbiodinium necroappetens</name>
    <dbReference type="NCBI Taxonomy" id="1628268"/>
    <lineage>
        <taxon>Eukaryota</taxon>
        <taxon>Sar</taxon>
        <taxon>Alveolata</taxon>
        <taxon>Dinophyceae</taxon>
        <taxon>Suessiales</taxon>
        <taxon>Symbiodiniaceae</taxon>
        <taxon>Symbiodinium</taxon>
    </lineage>
</organism>
<dbReference type="GO" id="GO:0008270">
    <property type="term" value="F:zinc ion binding"/>
    <property type="evidence" value="ECO:0007669"/>
    <property type="project" value="UniProtKB-KW"/>
</dbReference>
<keyword evidence="4" id="KW-0862">Zinc</keyword>
<dbReference type="GO" id="GO:0005096">
    <property type="term" value="F:GTPase activator activity"/>
    <property type="evidence" value="ECO:0007669"/>
    <property type="project" value="UniProtKB-KW"/>
</dbReference>
<evidence type="ECO:0000256" key="1">
    <source>
        <dbReference type="ARBA" id="ARBA00022468"/>
    </source>
</evidence>
<protein>
    <submittedName>
        <fullName evidence="8">AGD5 protein</fullName>
    </submittedName>
</protein>
<dbReference type="SMART" id="SM00105">
    <property type="entry name" value="ArfGap"/>
    <property type="match status" value="1"/>
</dbReference>
<evidence type="ECO:0000256" key="6">
    <source>
        <dbReference type="SAM" id="MobiDB-lite"/>
    </source>
</evidence>
<keyword evidence="9" id="KW-1185">Reference proteome</keyword>
<dbReference type="GO" id="GO:0005737">
    <property type="term" value="C:cytoplasm"/>
    <property type="evidence" value="ECO:0007669"/>
    <property type="project" value="TreeGrafter"/>
</dbReference>
<feature type="domain" description="Arf-GAP" evidence="7">
    <location>
        <begin position="12"/>
        <end position="129"/>
    </location>
</feature>
<proteinExistence type="predicted"/>
<dbReference type="OrthoDB" id="73919at2759"/>
<dbReference type="Pfam" id="PF01412">
    <property type="entry name" value="ArfGap"/>
    <property type="match status" value="1"/>
</dbReference>
<dbReference type="PRINTS" id="PR00405">
    <property type="entry name" value="REVINTRACTNG"/>
</dbReference>
<dbReference type="CDD" id="cd08204">
    <property type="entry name" value="ArfGap"/>
    <property type="match status" value="1"/>
</dbReference>
<evidence type="ECO:0000256" key="5">
    <source>
        <dbReference type="PROSITE-ProRule" id="PRU00288"/>
    </source>
</evidence>
<dbReference type="InterPro" id="IPR037278">
    <property type="entry name" value="ARFGAP/RecO"/>
</dbReference>
<feature type="compositionally biased region" description="Basic and acidic residues" evidence="6">
    <location>
        <begin position="184"/>
        <end position="207"/>
    </location>
</feature>
<comment type="caution">
    <text evidence="8">The sequence shown here is derived from an EMBL/GenBank/DDBJ whole genome shotgun (WGS) entry which is preliminary data.</text>
</comment>
<dbReference type="InterPro" id="IPR051718">
    <property type="entry name" value="ARF_GTPase-activating"/>
</dbReference>
<dbReference type="AlphaFoldDB" id="A0A812MNU1"/>
<evidence type="ECO:0000259" key="7">
    <source>
        <dbReference type="PROSITE" id="PS50115"/>
    </source>
</evidence>
<dbReference type="PROSITE" id="PS50115">
    <property type="entry name" value="ARFGAP"/>
    <property type="match status" value="1"/>
</dbReference>
<evidence type="ECO:0000256" key="4">
    <source>
        <dbReference type="ARBA" id="ARBA00022833"/>
    </source>
</evidence>
<evidence type="ECO:0000313" key="9">
    <source>
        <dbReference type="Proteomes" id="UP000601435"/>
    </source>
</evidence>
<dbReference type="Gene3D" id="1.10.220.150">
    <property type="entry name" value="Arf GTPase activating protein"/>
    <property type="match status" value="1"/>
</dbReference>
<keyword evidence="3 5" id="KW-0863">Zinc-finger</keyword>
<dbReference type="SUPFAM" id="SSF57863">
    <property type="entry name" value="ArfGap/RecO-like zinc finger"/>
    <property type="match status" value="1"/>
</dbReference>
<feature type="region of interest" description="Disordered" evidence="6">
    <location>
        <begin position="147"/>
        <end position="207"/>
    </location>
</feature>
<gene>
    <name evidence="8" type="primary">AGD5</name>
    <name evidence="8" type="ORF">SNEC2469_LOCUS6676</name>
</gene>
<keyword evidence="1" id="KW-0343">GTPase activation</keyword>
<dbReference type="FunFam" id="1.10.220.150:FF:000009">
    <property type="entry name" value="stromal membrane-associated protein 1 isoform X1"/>
    <property type="match status" value="1"/>
</dbReference>
<evidence type="ECO:0000256" key="2">
    <source>
        <dbReference type="ARBA" id="ARBA00022723"/>
    </source>
</evidence>
<feature type="non-terminal residue" evidence="8">
    <location>
        <position position="207"/>
    </location>
</feature>
<dbReference type="PANTHER" id="PTHR45705">
    <property type="entry name" value="FI20236P1"/>
    <property type="match status" value="1"/>
</dbReference>
<reference evidence="8" key="1">
    <citation type="submission" date="2021-02" db="EMBL/GenBank/DDBJ databases">
        <authorList>
            <person name="Dougan E. K."/>
            <person name="Rhodes N."/>
            <person name="Thang M."/>
            <person name="Chan C."/>
        </authorList>
    </citation>
    <scope>NUCLEOTIDE SEQUENCE</scope>
</reference>
<dbReference type="InterPro" id="IPR001164">
    <property type="entry name" value="ArfGAP_dom"/>
</dbReference>
<evidence type="ECO:0000313" key="8">
    <source>
        <dbReference type="EMBL" id="CAE7275452.1"/>
    </source>
</evidence>
<keyword evidence="2" id="KW-0479">Metal-binding</keyword>
<name>A0A812MNU1_9DINO</name>
<dbReference type="EMBL" id="CAJNJA010011603">
    <property type="protein sequence ID" value="CAE7275452.1"/>
    <property type="molecule type" value="Genomic_DNA"/>
</dbReference>
<sequence length="207" mass="23098">MPWETLGAPSAIFDLPGNKECADCKAYGPNWASWNLGILVCTTCSGVHRHLGVHISKVKSATMDKWKEDQAVACLTIGNERSNAYYEYNVPAGAKYLCKSQVAAGDKIDPVEARKMERWIRAKYETKKYAQPGVDPPHVRLARGESLTGGAEAQAKQEKTEEVDASPLSEKSDQDRKDKKEKKEKKDSRKEAKEGKKDKKDKKKNAE</sequence>
<evidence type="ECO:0000256" key="3">
    <source>
        <dbReference type="ARBA" id="ARBA00022771"/>
    </source>
</evidence>